<proteinExistence type="predicted"/>
<feature type="region of interest" description="Disordered" evidence="1">
    <location>
        <begin position="590"/>
        <end position="623"/>
    </location>
</feature>
<name>A0A836B1U8_9CHLO</name>
<dbReference type="AlphaFoldDB" id="A0A836B1U8"/>
<keyword evidence="3" id="KW-1185">Reference proteome</keyword>
<feature type="compositionally biased region" description="Low complexity" evidence="1">
    <location>
        <begin position="604"/>
        <end position="619"/>
    </location>
</feature>
<dbReference type="Pfam" id="PF07173">
    <property type="entry name" value="GRDP-like"/>
    <property type="match status" value="1"/>
</dbReference>
<dbReference type="PANTHER" id="PTHR34365:SF7">
    <property type="entry name" value="GLYCINE-RICH DOMAIN-CONTAINING PROTEIN 1"/>
    <property type="match status" value="1"/>
</dbReference>
<feature type="compositionally biased region" description="Gly residues" evidence="1">
    <location>
        <begin position="771"/>
        <end position="781"/>
    </location>
</feature>
<evidence type="ECO:0000256" key="1">
    <source>
        <dbReference type="SAM" id="MobiDB-lite"/>
    </source>
</evidence>
<feature type="region of interest" description="Disordered" evidence="1">
    <location>
        <begin position="518"/>
        <end position="561"/>
    </location>
</feature>
<feature type="region of interest" description="Disordered" evidence="1">
    <location>
        <begin position="36"/>
        <end position="56"/>
    </location>
</feature>
<sequence>MDVAWAWFVHRQDARLYEETMDHARITAAAHPLMTQASSSPWEGRDGNDSTRSAAAGLPPALHTAFAFGPTRPEDRTAWAAAAGDADTPVWPPPPPGSPHDPTIALSASHQHPHLPAGTHPRSHSRAHMFAVQLAALLPRLSWQLRSWLRPAYLDTAFLARAGHRYARFLALHAAHPQQLLVPAADIALLWHTHLGLSGQYAAACRQLFGPSVSSYGMEPVWRPDYLDLTVEQLEAAYGQTAALFEAMYGEPYDDPDTAWLPLNSLHPFADPTTSPLAFGLRALDRLPSPTPGSADAAAQRAAMAAARRAAADVCPAAARVIFPPGSIDIPGLDDDVVAAEAAQLQRSSGLLAGASAGIGAVGGAGGVPVNRTLLPCGAVNFDMLGMSGVGPACGGGAAGGGGGGGGCPRAGAHGLFVVWLGSSRAEEFFSRETCKGMCLVGSWSIRVSTIERMTRALAGQMYFRETPAYHTHPFLLGFTPRPGLWLPRRVSAAGVTQSQELRAQVQAATMAAVAAPTAAEPNASSASAISVTSDASDASDASDQHQHQHQPPPCTMFLGQPPSLAEAEAYLCDPRGVMAGITAVVQLTTPQRSQPPQAPPPTTTSAAADARGGSSAAGADGGGAWRKLVQGLLRRASGGSGGRRSRRAAPLPSGGTGAVVNAEEWGPNTIGGGPAAVGAGPVAEGVRAAAAAARIEPAPLWAIMRRPMYANRAATFFDYLRRRAAAHAGAGGGGGASGGDDDAGSDLAAAQRRLAAQKSTGVTDGRARGRGGGGHGGGGGGGGVVAPADAYIREVMKCAGGVKEADRALAALRRDFALYGPGA</sequence>
<gene>
    <name evidence="2" type="ORF">HYH02_008895</name>
</gene>
<feature type="region of interest" description="Disordered" evidence="1">
    <location>
        <begin position="636"/>
        <end position="667"/>
    </location>
</feature>
<dbReference type="InterPro" id="IPR009836">
    <property type="entry name" value="GRDP-like"/>
</dbReference>
<accession>A0A836B1U8</accession>
<dbReference type="PANTHER" id="PTHR34365">
    <property type="entry name" value="ENOLASE (DUF1399)"/>
    <property type="match status" value="1"/>
</dbReference>
<dbReference type="EMBL" id="JAEHOD010000028">
    <property type="protein sequence ID" value="KAG2445027.1"/>
    <property type="molecule type" value="Genomic_DNA"/>
</dbReference>
<feature type="compositionally biased region" description="Low complexity" evidence="1">
    <location>
        <begin position="518"/>
        <end position="542"/>
    </location>
</feature>
<evidence type="ECO:0000313" key="2">
    <source>
        <dbReference type="EMBL" id="KAG2445027.1"/>
    </source>
</evidence>
<comment type="caution">
    <text evidence="2">The sequence shown here is derived from an EMBL/GenBank/DDBJ whole genome shotgun (WGS) entry which is preliminary data.</text>
</comment>
<dbReference type="OrthoDB" id="544258at2759"/>
<organism evidence="2 3">
    <name type="scientific">Chlamydomonas schloesseri</name>
    <dbReference type="NCBI Taxonomy" id="2026947"/>
    <lineage>
        <taxon>Eukaryota</taxon>
        <taxon>Viridiplantae</taxon>
        <taxon>Chlorophyta</taxon>
        <taxon>core chlorophytes</taxon>
        <taxon>Chlorophyceae</taxon>
        <taxon>CS clade</taxon>
        <taxon>Chlamydomonadales</taxon>
        <taxon>Chlamydomonadaceae</taxon>
        <taxon>Chlamydomonas</taxon>
    </lineage>
</organism>
<protein>
    <submittedName>
        <fullName evidence="2">Uncharacterized protein</fullName>
    </submittedName>
</protein>
<feature type="compositionally biased region" description="Pro residues" evidence="1">
    <location>
        <begin position="90"/>
        <end position="99"/>
    </location>
</feature>
<feature type="region of interest" description="Disordered" evidence="1">
    <location>
        <begin position="81"/>
        <end position="122"/>
    </location>
</feature>
<evidence type="ECO:0000313" key="3">
    <source>
        <dbReference type="Proteomes" id="UP000613740"/>
    </source>
</evidence>
<reference evidence="2" key="1">
    <citation type="journal article" date="2020" name="bioRxiv">
        <title>Comparative genomics of Chlamydomonas.</title>
        <authorList>
            <person name="Craig R.J."/>
            <person name="Hasan A.R."/>
            <person name="Ness R.W."/>
            <person name="Keightley P.D."/>
        </authorList>
    </citation>
    <scope>NUCLEOTIDE SEQUENCE</scope>
    <source>
        <strain evidence="2">CCAP 11/173</strain>
    </source>
</reference>
<dbReference type="Proteomes" id="UP000613740">
    <property type="component" value="Unassembled WGS sequence"/>
</dbReference>
<feature type="region of interest" description="Disordered" evidence="1">
    <location>
        <begin position="753"/>
        <end position="781"/>
    </location>
</feature>